<gene>
    <name evidence="6" type="primary">nadK</name>
    <name evidence="7" type="ordered locus">Clocl_2037</name>
</gene>
<dbReference type="STRING" id="720554.Clocl_2037"/>
<name>G8LW31_ACECE</name>
<feature type="binding site" evidence="6">
    <location>
        <begin position="142"/>
        <end position="143"/>
    </location>
    <ligand>
        <name>NAD(+)</name>
        <dbReference type="ChEBI" id="CHEBI:57540"/>
    </ligand>
</feature>
<evidence type="ECO:0000256" key="3">
    <source>
        <dbReference type="ARBA" id="ARBA00022857"/>
    </source>
</evidence>
<dbReference type="HAMAP" id="MF_00361">
    <property type="entry name" value="NAD_kinase"/>
    <property type="match status" value="1"/>
</dbReference>
<dbReference type="Proteomes" id="UP000005435">
    <property type="component" value="Chromosome"/>
</dbReference>
<dbReference type="EMBL" id="CP003065">
    <property type="protein sequence ID" value="AEV68635.1"/>
    <property type="molecule type" value="Genomic_DNA"/>
</dbReference>
<dbReference type="eggNOG" id="COG0061">
    <property type="taxonomic scope" value="Bacteria"/>
</dbReference>
<dbReference type="Gene3D" id="2.60.200.30">
    <property type="entry name" value="Probable inorganic polyphosphate/atp-NAD kinase, domain 2"/>
    <property type="match status" value="1"/>
</dbReference>
<keyword evidence="3 6" id="KW-0521">NADP</keyword>
<keyword evidence="8" id="KW-1185">Reference proteome</keyword>
<comment type="similarity">
    <text evidence="6">Belongs to the NAD kinase family.</text>
</comment>
<keyword evidence="4 6" id="KW-0520">NAD</keyword>
<evidence type="ECO:0000313" key="7">
    <source>
        <dbReference type="EMBL" id="AEV68635.1"/>
    </source>
</evidence>
<feature type="binding site" evidence="6">
    <location>
        <begin position="68"/>
        <end position="69"/>
    </location>
    <ligand>
        <name>NAD(+)</name>
        <dbReference type="ChEBI" id="CHEBI:57540"/>
    </ligand>
</feature>
<keyword evidence="6" id="KW-0547">Nucleotide-binding</keyword>
<dbReference type="Gene3D" id="3.40.50.10330">
    <property type="entry name" value="Probable inorganic polyphosphate/atp-NAD kinase, domain 1"/>
    <property type="match status" value="1"/>
</dbReference>
<dbReference type="GO" id="GO:0005737">
    <property type="term" value="C:cytoplasm"/>
    <property type="evidence" value="ECO:0007669"/>
    <property type="project" value="UniProtKB-SubCell"/>
</dbReference>
<feature type="binding site" evidence="6">
    <location>
        <begin position="183"/>
        <end position="188"/>
    </location>
    <ligand>
        <name>NAD(+)</name>
        <dbReference type="ChEBI" id="CHEBI:57540"/>
    </ligand>
</feature>
<dbReference type="GO" id="GO:0046872">
    <property type="term" value="F:metal ion binding"/>
    <property type="evidence" value="ECO:0007669"/>
    <property type="project" value="UniProtKB-UniRule"/>
</dbReference>
<reference evidence="7 8" key="2">
    <citation type="journal article" date="2012" name="Stand. Genomic Sci.">
        <title>Complete Genome Sequence of Clostridium clariflavum DSM 19732.</title>
        <authorList>
            <person name="Izquierdo J.A."/>
            <person name="Goodwin L."/>
            <person name="Davenport K.W."/>
            <person name="Teshima H."/>
            <person name="Bruce D."/>
            <person name="Detter C."/>
            <person name="Tapia R."/>
            <person name="Han S."/>
            <person name="Land M."/>
            <person name="Hauser L."/>
            <person name="Jeffries C.D."/>
            <person name="Han J."/>
            <person name="Pitluck S."/>
            <person name="Nolan M."/>
            <person name="Chen A."/>
            <person name="Huntemann M."/>
            <person name="Mavromatis K."/>
            <person name="Mikhailova N."/>
            <person name="Liolios K."/>
            <person name="Woyke T."/>
            <person name="Lynd L.R."/>
        </authorList>
    </citation>
    <scope>NUCLEOTIDE SEQUENCE [LARGE SCALE GENOMIC DNA]</scope>
    <source>
        <strain evidence="8">DSM 19732 / NBRC 101661 / EBR45</strain>
    </source>
</reference>
<dbReference type="GO" id="GO:0051287">
    <property type="term" value="F:NAD binding"/>
    <property type="evidence" value="ECO:0007669"/>
    <property type="project" value="UniProtKB-ARBA"/>
</dbReference>
<organism evidence="7 8">
    <name type="scientific">Acetivibrio clariflavus (strain DSM 19732 / NBRC 101661 / EBR45)</name>
    <name type="common">Clostridium clariflavum</name>
    <dbReference type="NCBI Taxonomy" id="720554"/>
    <lineage>
        <taxon>Bacteria</taxon>
        <taxon>Bacillati</taxon>
        <taxon>Bacillota</taxon>
        <taxon>Clostridia</taxon>
        <taxon>Eubacteriales</taxon>
        <taxon>Oscillospiraceae</taxon>
        <taxon>Acetivibrio</taxon>
    </lineage>
</organism>
<dbReference type="HOGENOM" id="CLU_008831_0_1_9"/>
<dbReference type="GO" id="GO:0019674">
    <property type="term" value="P:NAD+ metabolic process"/>
    <property type="evidence" value="ECO:0007669"/>
    <property type="project" value="InterPro"/>
</dbReference>
<dbReference type="OrthoDB" id="9774737at2"/>
<feature type="binding site" evidence="6">
    <location>
        <position position="153"/>
    </location>
    <ligand>
        <name>NAD(+)</name>
        <dbReference type="ChEBI" id="CHEBI:57540"/>
    </ligand>
</feature>
<reference evidence="8" key="1">
    <citation type="submission" date="2011-12" db="EMBL/GenBank/DDBJ databases">
        <title>Complete sequence of Clostridium clariflavum DSM 19732.</title>
        <authorList>
            <consortium name="US DOE Joint Genome Institute"/>
            <person name="Lucas S."/>
            <person name="Han J."/>
            <person name="Lapidus A."/>
            <person name="Cheng J.-F."/>
            <person name="Goodwin L."/>
            <person name="Pitluck S."/>
            <person name="Peters L."/>
            <person name="Teshima H."/>
            <person name="Detter J.C."/>
            <person name="Han C."/>
            <person name="Tapia R."/>
            <person name="Land M."/>
            <person name="Hauser L."/>
            <person name="Kyrpides N."/>
            <person name="Ivanova N."/>
            <person name="Pagani I."/>
            <person name="Kitzmiller T."/>
            <person name="Lynd L."/>
            <person name="Izquierdo J."/>
            <person name="Woyke T."/>
        </authorList>
    </citation>
    <scope>NUCLEOTIDE SEQUENCE [LARGE SCALE GENOMIC DNA]</scope>
    <source>
        <strain evidence="8">DSM 19732 / NBRC 101661 / EBR45</strain>
    </source>
</reference>
<comment type="caution">
    <text evidence="6">Lacks conserved residue(s) required for the propagation of feature annotation.</text>
</comment>
<comment type="cofactor">
    <cofactor evidence="6">
        <name>a divalent metal cation</name>
        <dbReference type="ChEBI" id="CHEBI:60240"/>
    </cofactor>
</comment>
<feature type="binding site" evidence="6">
    <location>
        <position position="243"/>
    </location>
    <ligand>
        <name>NAD(+)</name>
        <dbReference type="ChEBI" id="CHEBI:57540"/>
    </ligand>
</feature>
<dbReference type="GO" id="GO:0005524">
    <property type="term" value="F:ATP binding"/>
    <property type="evidence" value="ECO:0007669"/>
    <property type="project" value="UniProtKB-KW"/>
</dbReference>
<dbReference type="InterPro" id="IPR017437">
    <property type="entry name" value="ATP-NAD_kinase_PpnK-typ_C"/>
</dbReference>
<dbReference type="RefSeq" id="WP_014255215.1">
    <property type="nucleotide sequence ID" value="NC_016627.1"/>
</dbReference>
<evidence type="ECO:0000256" key="1">
    <source>
        <dbReference type="ARBA" id="ARBA00022679"/>
    </source>
</evidence>
<evidence type="ECO:0000256" key="5">
    <source>
        <dbReference type="ARBA" id="ARBA00047925"/>
    </source>
</evidence>
<dbReference type="Pfam" id="PF20143">
    <property type="entry name" value="NAD_kinase_C"/>
    <property type="match status" value="1"/>
</dbReference>
<keyword evidence="1 6" id="KW-0808">Transferase</keyword>
<dbReference type="Pfam" id="PF01513">
    <property type="entry name" value="NAD_kinase"/>
    <property type="match status" value="1"/>
</dbReference>
<dbReference type="KEGG" id="ccl:Clocl_2037"/>
<evidence type="ECO:0000256" key="4">
    <source>
        <dbReference type="ARBA" id="ARBA00023027"/>
    </source>
</evidence>
<keyword evidence="6" id="KW-0067">ATP-binding</keyword>
<keyword evidence="6" id="KW-0963">Cytoplasm</keyword>
<dbReference type="PANTHER" id="PTHR20275:SF0">
    <property type="entry name" value="NAD KINASE"/>
    <property type="match status" value="1"/>
</dbReference>
<evidence type="ECO:0000313" key="8">
    <source>
        <dbReference type="Proteomes" id="UP000005435"/>
    </source>
</evidence>
<keyword evidence="2 6" id="KW-0418">Kinase</keyword>
<comment type="function">
    <text evidence="6">Involved in the regulation of the intracellular balance of NAD and NADP, and is a key enzyme in the biosynthesis of NADP. Catalyzes specifically the phosphorylation on 2'-hydroxyl of the adenosine moiety of NAD to yield NADP.</text>
</comment>
<dbReference type="SUPFAM" id="SSF111331">
    <property type="entry name" value="NAD kinase/diacylglycerol kinase-like"/>
    <property type="match status" value="1"/>
</dbReference>
<dbReference type="AlphaFoldDB" id="G8LW31"/>
<feature type="active site" description="Proton acceptor" evidence="6">
    <location>
        <position position="68"/>
    </location>
</feature>
<comment type="catalytic activity">
    <reaction evidence="5 6">
        <text>NAD(+) + ATP = ADP + NADP(+) + H(+)</text>
        <dbReference type="Rhea" id="RHEA:18629"/>
        <dbReference type="ChEBI" id="CHEBI:15378"/>
        <dbReference type="ChEBI" id="CHEBI:30616"/>
        <dbReference type="ChEBI" id="CHEBI:57540"/>
        <dbReference type="ChEBI" id="CHEBI:58349"/>
        <dbReference type="ChEBI" id="CHEBI:456216"/>
        <dbReference type="EC" id="2.7.1.23"/>
    </reaction>
</comment>
<evidence type="ECO:0000256" key="2">
    <source>
        <dbReference type="ARBA" id="ARBA00022777"/>
    </source>
</evidence>
<dbReference type="InterPro" id="IPR016064">
    <property type="entry name" value="NAD/diacylglycerol_kinase_sf"/>
</dbReference>
<dbReference type="EC" id="2.7.1.23" evidence="6"/>
<proteinExistence type="inferred from homology"/>
<protein>
    <recommendedName>
        <fullName evidence="6">NAD kinase</fullName>
        <ecNumber evidence="6">2.7.1.23</ecNumber>
    </recommendedName>
    <alternativeName>
        <fullName evidence="6">ATP-dependent NAD kinase</fullName>
    </alternativeName>
</protein>
<dbReference type="InterPro" id="IPR002504">
    <property type="entry name" value="NADK"/>
</dbReference>
<accession>G8LW31</accession>
<dbReference type="GO" id="GO:0006741">
    <property type="term" value="P:NADP+ biosynthetic process"/>
    <property type="evidence" value="ECO:0007669"/>
    <property type="project" value="UniProtKB-UniRule"/>
</dbReference>
<dbReference type="InterPro" id="IPR017438">
    <property type="entry name" value="ATP-NAD_kinase_N"/>
</dbReference>
<feature type="binding site" evidence="6">
    <location>
        <position position="73"/>
    </location>
    <ligand>
        <name>NAD(+)</name>
        <dbReference type="ChEBI" id="CHEBI:57540"/>
    </ligand>
</feature>
<dbReference type="GO" id="GO:0003951">
    <property type="term" value="F:NAD+ kinase activity"/>
    <property type="evidence" value="ECO:0007669"/>
    <property type="project" value="UniProtKB-UniRule"/>
</dbReference>
<comment type="subcellular location">
    <subcellularLocation>
        <location evidence="6">Cytoplasm</location>
    </subcellularLocation>
</comment>
<dbReference type="PANTHER" id="PTHR20275">
    <property type="entry name" value="NAD KINASE"/>
    <property type="match status" value="1"/>
</dbReference>
<evidence type="ECO:0000256" key="6">
    <source>
        <dbReference type="HAMAP-Rule" id="MF_00361"/>
    </source>
</evidence>
<sequence length="289" mass="32214">MIKIGIIANRDKDEGLKVTSLLVKSIKDNGAEPVMADDLAKDIGEEIRNFCEEDVIKKSDIMICLGGDGTFLKCGRKIFSRRIPILGINLGNLGFLTEVDKNEIDPAIKRLVNGDYDIEERMMLETTIIRDGKEIMHDIVLNDVVISRGWMSKILHLKTYLNNQFVDLYPGDGLIISTPTGSTAYSLSAGGPIVEPDMKLIIVTPICPHLLYSRSFITTGERVLKVLVVETNCHGAMVTVDGQNGYELMGGDSIITKKSSQYLKVIRLSDRNFFDVLRSKIYDRGEKIK</sequence>
<feature type="binding site" evidence="6">
    <location>
        <position position="172"/>
    </location>
    <ligand>
        <name>NAD(+)</name>
        <dbReference type="ChEBI" id="CHEBI:57540"/>
    </ligand>
</feature>